<evidence type="ECO:0000256" key="14">
    <source>
        <dbReference type="ARBA" id="ARBA00023157"/>
    </source>
</evidence>
<dbReference type="CDD" id="cd01098">
    <property type="entry name" value="PAN_AP_plant"/>
    <property type="match status" value="1"/>
</dbReference>
<dbReference type="GO" id="GO:0003676">
    <property type="term" value="F:nucleic acid binding"/>
    <property type="evidence" value="ECO:0007669"/>
    <property type="project" value="InterPro"/>
</dbReference>
<keyword evidence="11" id="KW-0067">ATP-binding</keyword>
<evidence type="ECO:0000259" key="22">
    <source>
        <dbReference type="PROSITE" id="PS50026"/>
    </source>
</evidence>
<dbReference type="InterPro" id="IPR008271">
    <property type="entry name" value="Ser/Thr_kinase_AS"/>
</dbReference>
<evidence type="ECO:0000256" key="13">
    <source>
        <dbReference type="ARBA" id="ARBA00023136"/>
    </source>
</evidence>
<reference evidence="25" key="1">
    <citation type="journal article" date="2023" name="Plant J.">
        <title>Genome sequences and population genomics provide insights into the demographic history, inbreeding, and mutation load of two 'living fossil' tree species of Dipteronia.</title>
        <authorList>
            <person name="Feng Y."/>
            <person name="Comes H.P."/>
            <person name="Chen J."/>
            <person name="Zhu S."/>
            <person name="Lu R."/>
            <person name="Zhang X."/>
            <person name="Li P."/>
            <person name="Qiu J."/>
            <person name="Olsen K.M."/>
            <person name="Qiu Y."/>
        </authorList>
    </citation>
    <scope>NUCLEOTIDE SEQUENCE</scope>
    <source>
        <strain evidence="25">KIB01</strain>
    </source>
</reference>
<dbReference type="GO" id="GO:0005886">
    <property type="term" value="C:plasma membrane"/>
    <property type="evidence" value="ECO:0007669"/>
    <property type="project" value="UniProtKB-SubCell"/>
</dbReference>
<evidence type="ECO:0000256" key="3">
    <source>
        <dbReference type="ARBA" id="ARBA00022475"/>
    </source>
</evidence>
<keyword evidence="7" id="KW-0732">Signal</keyword>
<dbReference type="InterPro" id="IPR011009">
    <property type="entry name" value="Kinase-like_dom_sf"/>
</dbReference>
<gene>
    <name evidence="25" type="ORF">Ddye_019509</name>
</gene>
<keyword evidence="12 20" id="KW-1133">Transmembrane helix</keyword>
<dbReference type="InterPro" id="IPR012337">
    <property type="entry name" value="RNaseH-like_sf"/>
</dbReference>
<keyword evidence="19" id="KW-0245">EGF-like domain</keyword>
<dbReference type="GO" id="GO:0004674">
    <property type="term" value="F:protein serine/threonine kinase activity"/>
    <property type="evidence" value="ECO:0007669"/>
    <property type="project" value="UniProtKB-KW"/>
</dbReference>
<dbReference type="Pfam" id="PF08276">
    <property type="entry name" value="PAN_2"/>
    <property type="match status" value="1"/>
</dbReference>
<dbReference type="AlphaFoldDB" id="A0AAD9TZ05"/>
<dbReference type="CDD" id="cd14066">
    <property type="entry name" value="STKc_IRAK"/>
    <property type="match status" value="1"/>
</dbReference>
<proteinExistence type="predicted"/>
<evidence type="ECO:0000256" key="17">
    <source>
        <dbReference type="ARBA" id="ARBA00047899"/>
    </source>
</evidence>
<dbReference type="Gene3D" id="2.90.10.10">
    <property type="entry name" value="Bulb-type lectin domain"/>
    <property type="match status" value="1"/>
</dbReference>
<dbReference type="Pfam" id="PF07714">
    <property type="entry name" value="PK_Tyr_Ser-Thr"/>
    <property type="match status" value="1"/>
</dbReference>
<keyword evidence="13 20" id="KW-0472">Membrane</keyword>
<feature type="domain" description="Bulb-type lectin" evidence="23">
    <location>
        <begin position="565"/>
        <end position="684"/>
    </location>
</feature>
<dbReference type="SUPFAM" id="SSF56112">
    <property type="entry name" value="Protein kinase-like (PK-like)"/>
    <property type="match status" value="1"/>
</dbReference>
<feature type="domain" description="Protein kinase" evidence="21">
    <location>
        <begin position="263"/>
        <end position="541"/>
    </location>
</feature>
<evidence type="ECO:0000256" key="19">
    <source>
        <dbReference type="PROSITE-ProRule" id="PRU00076"/>
    </source>
</evidence>
<comment type="catalytic activity">
    <reaction evidence="17">
        <text>L-threonyl-[protein] + ATP = O-phospho-L-threonyl-[protein] + ADP + H(+)</text>
        <dbReference type="Rhea" id="RHEA:46608"/>
        <dbReference type="Rhea" id="RHEA-COMP:11060"/>
        <dbReference type="Rhea" id="RHEA-COMP:11605"/>
        <dbReference type="ChEBI" id="CHEBI:15378"/>
        <dbReference type="ChEBI" id="CHEBI:30013"/>
        <dbReference type="ChEBI" id="CHEBI:30616"/>
        <dbReference type="ChEBI" id="CHEBI:61977"/>
        <dbReference type="ChEBI" id="CHEBI:456216"/>
        <dbReference type="EC" id="2.7.11.1"/>
    </reaction>
</comment>
<evidence type="ECO:0000256" key="5">
    <source>
        <dbReference type="ARBA" id="ARBA00022679"/>
    </source>
</evidence>
<comment type="caution">
    <text evidence="25">The sequence shown here is derived from an EMBL/GenBank/DDBJ whole genome shotgun (WGS) entry which is preliminary data.</text>
</comment>
<dbReference type="PROSITE" id="PS50026">
    <property type="entry name" value="EGF_3"/>
    <property type="match status" value="1"/>
</dbReference>
<dbReference type="PROSITE" id="PS00108">
    <property type="entry name" value="PROTEIN_KINASE_ST"/>
    <property type="match status" value="1"/>
</dbReference>
<dbReference type="InterPro" id="IPR001480">
    <property type="entry name" value="Bulb-type_lectin_dom"/>
</dbReference>
<evidence type="ECO:0000256" key="6">
    <source>
        <dbReference type="ARBA" id="ARBA00022692"/>
    </source>
</evidence>
<evidence type="ECO:0000259" key="23">
    <source>
        <dbReference type="PROSITE" id="PS50927"/>
    </source>
</evidence>
<evidence type="ECO:0000256" key="18">
    <source>
        <dbReference type="ARBA" id="ARBA00048679"/>
    </source>
</evidence>
<dbReference type="InterPro" id="IPR000858">
    <property type="entry name" value="S_locus_glycoprot_dom"/>
</dbReference>
<feature type="domain" description="Apple" evidence="24">
    <location>
        <begin position="880"/>
        <end position="962"/>
    </location>
</feature>
<evidence type="ECO:0000256" key="4">
    <source>
        <dbReference type="ARBA" id="ARBA00022527"/>
    </source>
</evidence>
<keyword evidence="14" id="KW-1015">Disulfide bond</keyword>
<evidence type="ECO:0000256" key="2">
    <source>
        <dbReference type="ARBA" id="ARBA00012513"/>
    </source>
</evidence>
<evidence type="ECO:0000256" key="16">
    <source>
        <dbReference type="ARBA" id="ARBA00023180"/>
    </source>
</evidence>
<dbReference type="Gene3D" id="3.30.200.20">
    <property type="entry name" value="Phosphorylase Kinase, domain 1"/>
    <property type="match status" value="1"/>
</dbReference>
<evidence type="ECO:0000256" key="1">
    <source>
        <dbReference type="ARBA" id="ARBA00004251"/>
    </source>
</evidence>
<evidence type="ECO:0000256" key="15">
    <source>
        <dbReference type="ARBA" id="ARBA00023170"/>
    </source>
</evidence>
<dbReference type="InterPro" id="IPR036397">
    <property type="entry name" value="RNaseH_sf"/>
</dbReference>
<dbReference type="PANTHER" id="PTHR27002:SF839">
    <property type="entry name" value="NON-SPECIFIC SERINE_THREONINE PROTEIN KINASE"/>
    <property type="match status" value="1"/>
</dbReference>
<protein>
    <recommendedName>
        <fullName evidence="2">non-specific serine/threonine protein kinase</fullName>
        <ecNumber evidence="2">2.7.11.1</ecNumber>
    </recommendedName>
</protein>
<keyword evidence="9" id="KW-0547">Nucleotide-binding</keyword>
<dbReference type="PROSITE" id="PS50948">
    <property type="entry name" value="PAN"/>
    <property type="match status" value="1"/>
</dbReference>
<dbReference type="InterPro" id="IPR001245">
    <property type="entry name" value="Ser-Thr/Tyr_kinase_cat_dom"/>
</dbReference>
<dbReference type="GO" id="GO:0048544">
    <property type="term" value="P:recognition of pollen"/>
    <property type="evidence" value="ECO:0007669"/>
    <property type="project" value="InterPro"/>
</dbReference>
<dbReference type="SUPFAM" id="SSF53098">
    <property type="entry name" value="Ribonuclease H-like"/>
    <property type="match status" value="1"/>
</dbReference>
<dbReference type="EC" id="2.7.11.1" evidence="2"/>
<evidence type="ECO:0000256" key="20">
    <source>
        <dbReference type="SAM" id="Phobius"/>
    </source>
</evidence>
<dbReference type="InterPro" id="IPR044730">
    <property type="entry name" value="RNase_H-like_dom_plant"/>
</dbReference>
<evidence type="ECO:0000313" key="26">
    <source>
        <dbReference type="Proteomes" id="UP001280121"/>
    </source>
</evidence>
<comment type="caution">
    <text evidence="19">Lacks conserved residue(s) required for the propagation of feature annotation.</text>
</comment>
<dbReference type="Gene3D" id="1.10.510.10">
    <property type="entry name" value="Transferase(Phosphotransferase) domain 1"/>
    <property type="match status" value="1"/>
</dbReference>
<dbReference type="Pfam" id="PF13456">
    <property type="entry name" value="RVT_3"/>
    <property type="match status" value="1"/>
</dbReference>
<evidence type="ECO:0000256" key="12">
    <source>
        <dbReference type="ARBA" id="ARBA00022989"/>
    </source>
</evidence>
<dbReference type="FunFam" id="3.30.200.20:FF:000330">
    <property type="entry name" value="G-type lectin S-receptor-like serine/threonine-protein kinase At4g03230"/>
    <property type="match status" value="1"/>
</dbReference>
<dbReference type="PROSITE" id="PS50011">
    <property type="entry name" value="PROTEIN_KINASE_DOM"/>
    <property type="match status" value="1"/>
</dbReference>
<dbReference type="CDD" id="cd00028">
    <property type="entry name" value="B_lectin"/>
    <property type="match status" value="1"/>
</dbReference>
<dbReference type="EMBL" id="JANJYI010000006">
    <property type="protein sequence ID" value="KAK2644314.1"/>
    <property type="molecule type" value="Genomic_DNA"/>
</dbReference>
<accession>A0AAD9TZ05</accession>
<dbReference type="SUPFAM" id="SSF51110">
    <property type="entry name" value="alpha-D-mannose-specific plant lectins"/>
    <property type="match status" value="1"/>
</dbReference>
<dbReference type="FunFam" id="1.10.510.10:FF:000060">
    <property type="entry name" value="G-type lectin S-receptor-like serine/threonine-protein kinase"/>
    <property type="match status" value="1"/>
</dbReference>
<evidence type="ECO:0000259" key="21">
    <source>
        <dbReference type="PROSITE" id="PS50011"/>
    </source>
</evidence>
<dbReference type="Pfam" id="PF00954">
    <property type="entry name" value="S_locus_glycop"/>
    <property type="match status" value="1"/>
</dbReference>
<dbReference type="CDD" id="cd06222">
    <property type="entry name" value="RNase_H_like"/>
    <property type="match status" value="1"/>
</dbReference>
<dbReference type="InterPro" id="IPR000719">
    <property type="entry name" value="Prot_kinase_dom"/>
</dbReference>
<dbReference type="CDD" id="cd00054">
    <property type="entry name" value="EGF_CA"/>
    <property type="match status" value="1"/>
</dbReference>
<dbReference type="SMART" id="SM00220">
    <property type="entry name" value="S_TKc"/>
    <property type="match status" value="1"/>
</dbReference>
<evidence type="ECO:0000313" key="25">
    <source>
        <dbReference type="EMBL" id="KAK2644314.1"/>
    </source>
</evidence>
<keyword evidence="15" id="KW-0675">Receptor</keyword>
<dbReference type="PROSITE" id="PS50927">
    <property type="entry name" value="BULB_LECTIN"/>
    <property type="match status" value="1"/>
</dbReference>
<dbReference type="InterPro" id="IPR036426">
    <property type="entry name" value="Bulb-type_lectin_dom_sf"/>
</dbReference>
<dbReference type="Proteomes" id="UP001280121">
    <property type="component" value="Unassembled WGS sequence"/>
</dbReference>
<evidence type="ECO:0000256" key="11">
    <source>
        <dbReference type="ARBA" id="ARBA00022840"/>
    </source>
</evidence>
<evidence type="ECO:0000256" key="9">
    <source>
        <dbReference type="ARBA" id="ARBA00022741"/>
    </source>
</evidence>
<keyword evidence="16" id="KW-0325">Glycoprotein</keyword>
<evidence type="ECO:0000256" key="10">
    <source>
        <dbReference type="ARBA" id="ARBA00022777"/>
    </source>
</evidence>
<evidence type="ECO:0000259" key="24">
    <source>
        <dbReference type="PROSITE" id="PS50948"/>
    </source>
</evidence>
<keyword evidence="10" id="KW-0418">Kinase</keyword>
<dbReference type="PANTHER" id="PTHR27002">
    <property type="entry name" value="RECEPTOR-LIKE SERINE/THREONINE-PROTEIN KINASE SD1-8"/>
    <property type="match status" value="1"/>
</dbReference>
<name>A0AAD9TZ05_9ROSI</name>
<keyword evidence="3" id="KW-1003">Cell membrane</keyword>
<dbReference type="Gene3D" id="3.30.420.10">
    <property type="entry name" value="Ribonuclease H-like superfamily/Ribonuclease H"/>
    <property type="match status" value="1"/>
</dbReference>
<dbReference type="GO" id="GO:0030246">
    <property type="term" value="F:carbohydrate binding"/>
    <property type="evidence" value="ECO:0007669"/>
    <property type="project" value="UniProtKB-KW"/>
</dbReference>
<feature type="domain" description="EGF-like" evidence="22">
    <location>
        <begin position="829"/>
        <end position="865"/>
    </location>
</feature>
<comment type="catalytic activity">
    <reaction evidence="18">
        <text>L-seryl-[protein] + ATP = O-phospho-L-seryl-[protein] + ADP + H(+)</text>
        <dbReference type="Rhea" id="RHEA:17989"/>
        <dbReference type="Rhea" id="RHEA-COMP:9863"/>
        <dbReference type="Rhea" id="RHEA-COMP:11604"/>
        <dbReference type="ChEBI" id="CHEBI:15378"/>
        <dbReference type="ChEBI" id="CHEBI:29999"/>
        <dbReference type="ChEBI" id="CHEBI:30616"/>
        <dbReference type="ChEBI" id="CHEBI:83421"/>
        <dbReference type="ChEBI" id="CHEBI:456216"/>
        <dbReference type="EC" id="2.7.11.1"/>
    </reaction>
</comment>
<keyword evidence="4" id="KW-0723">Serine/threonine-protein kinase</keyword>
<dbReference type="InterPro" id="IPR002156">
    <property type="entry name" value="RNaseH_domain"/>
</dbReference>
<feature type="transmembrane region" description="Helical" evidence="20">
    <location>
        <begin position="984"/>
        <end position="1006"/>
    </location>
</feature>
<dbReference type="Pfam" id="PF01453">
    <property type="entry name" value="B_lectin"/>
    <property type="match status" value="1"/>
</dbReference>
<keyword evidence="8" id="KW-0430">Lectin</keyword>
<dbReference type="SMART" id="SM00473">
    <property type="entry name" value="PAN_AP"/>
    <property type="match status" value="1"/>
</dbReference>
<comment type="subcellular location">
    <subcellularLocation>
        <location evidence="1">Cell membrane</location>
        <topology evidence="1">Single-pass type I membrane protein</topology>
    </subcellularLocation>
</comment>
<dbReference type="InterPro" id="IPR003609">
    <property type="entry name" value="Pan_app"/>
</dbReference>
<organism evidence="25 26">
    <name type="scientific">Dipteronia dyeriana</name>
    <dbReference type="NCBI Taxonomy" id="168575"/>
    <lineage>
        <taxon>Eukaryota</taxon>
        <taxon>Viridiplantae</taxon>
        <taxon>Streptophyta</taxon>
        <taxon>Embryophyta</taxon>
        <taxon>Tracheophyta</taxon>
        <taxon>Spermatophyta</taxon>
        <taxon>Magnoliopsida</taxon>
        <taxon>eudicotyledons</taxon>
        <taxon>Gunneridae</taxon>
        <taxon>Pentapetalae</taxon>
        <taxon>rosids</taxon>
        <taxon>malvids</taxon>
        <taxon>Sapindales</taxon>
        <taxon>Sapindaceae</taxon>
        <taxon>Hippocastanoideae</taxon>
        <taxon>Acereae</taxon>
        <taxon>Dipteronia</taxon>
    </lineage>
</organism>
<dbReference type="GO" id="GO:0005524">
    <property type="term" value="F:ATP binding"/>
    <property type="evidence" value="ECO:0007669"/>
    <property type="project" value="UniProtKB-KW"/>
</dbReference>
<evidence type="ECO:0000256" key="7">
    <source>
        <dbReference type="ARBA" id="ARBA00022729"/>
    </source>
</evidence>
<evidence type="ECO:0000256" key="8">
    <source>
        <dbReference type="ARBA" id="ARBA00022734"/>
    </source>
</evidence>
<keyword evidence="6 20" id="KW-0812">Transmembrane</keyword>
<dbReference type="GO" id="GO:0004523">
    <property type="term" value="F:RNA-DNA hybrid ribonuclease activity"/>
    <property type="evidence" value="ECO:0007669"/>
    <property type="project" value="InterPro"/>
</dbReference>
<dbReference type="SMART" id="SM00108">
    <property type="entry name" value="B_lectin"/>
    <property type="match status" value="1"/>
</dbReference>
<sequence length="1073" mass="119874">MHALWCCPSLKPARSTCIVMKGAKFTDYGEFVDFMLSNKANLLQKEMEMLCLASSFLTEYRWAGEGSQSPPRVGELAEVRWRPPGGGLYKVNTNAALGSNGDMVGPGIIVCDHEGFVMGACAKLTHTVYSPQIAEAYAILTGLSFTRDSSLVPCLVESDAQVVVNLINSSDALFLEVGMIIKDIMLLLEDYPGCCVHFALRKANMDVHGKKKQQSRQVLLFDSERSLSNYRDSSYAHSSASESGNIEITFFKLNTVIAATENFSSANNLGRGGFGPVFKVQLANGREIAVKRLSNNSGQGIEEFKNEVLLIAKLQHRNLVRLLGCCIEKDEKMLIYEFMPNKSLDYFIFDQSRNFLLDWKSRFEIILGIARGVLYLHQDSRLRIVHRDLKASNILLDGEMKPKISDFGTARIVGGEEIQENTKRVVGTFGYMSPEYTLGGLFSVKSDVFGFGIILLEIISGKKNWGFYHESSSSNLLKYIWELRRDNKALEIVDSCISNSCLVHDEVLRCIQVGLLCVQDDARDRPTMSTVVFMLCNEAALPCPKQPTYSFRRRNAPESSTKGTDCSANEFIADSENGSLVSSDGNFKLGFFSPGKSQARYVGIWLNKISEQTIVWVETPIKNSAGIFKIGGDGNLAVFCGNGGISLWSTNVSVPTYTSTAKLLDSGNLVLVAKETTIWQSFDYPTDTILPSMKFGLNWKIDLNHILTSWKSIDDPTHGEFSLRLDPHGIPQFFLYRSSSPYWRGGPWNGRNLNGIPNVVTRRQGHKVDYSDQIDLVNYTFVNNENESYYTFSSKNGPLFSILVLEPMGTLRRLILRESQERSKFWMAPQDLCDEYNQCGANQICNDENAVHCACLPGFQPSYPQDLFQQCSGTRKTDGCGKGDGEGFVRLEAIKLPDARNSTLYSNMNLKECERECLKSCNCTGYAILDVTGSEQGCITWYDELRDIRLYKEGQDFFLRVDAVELAADAQKNLKHFLATKSTLAFIIVPVVGEMLLAAVCFYYLWRRQVKRKGQKKKKQLRQSLFLDSARSSSTHKNSPNGSGQSENIELTLFELSTVIAATDHFNSANKLG</sequence>
<keyword evidence="26" id="KW-1185">Reference proteome</keyword>
<keyword evidence="5" id="KW-0808">Transferase</keyword>
<dbReference type="InterPro" id="IPR000742">
    <property type="entry name" value="EGF"/>
</dbReference>